<evidence type="ECO:0000256" key="1">
    <source>
        <dbReference type="ARBA" id="ARBA00022578"/>
    </source>
</evidence>
<dbReference type="GO" id="GO:0032196">
    <property type="term" value="P:transposition"/>
    <property type="evidence" value="ECO:0007669"/>
    <property type="project" value="UniProtKB-KW"/>
</dbReference>
<keyword evidence="2" id="KW-0238">DNA-binding</keyword>
<dbReference type="InterPro" id="IPR032874">
    <property type="entry name" value="DDE_dom"/>
</dbReference>
<keyword evidence="3" id="KW-0233">DNA recombination</keyword>
<feature type="domain" description="DDE" evidence="4">
    <location>
        <begin position="2"/>
        <end position="123"/>
    </location>
</feature>
<dbReference type="InterPro" id="IPR047930">
    <property type="entry name" value="Transpos_IS6"/>
</dbReference>
<dbReference type="NCBIfam" id="NF033587">
    <property type="entry name" value="transpos_IS6"/>
    <property type="match status" value="1"/>
</dbReference>
<dbReference type="InterPro" id="IPR052183">
    <property type="entry name" value="IS_Transposase"/>
</dbReference>
<name>A0A8J3IXD0_9CHLR</name>
<organism evidence="5 6">
    <name type="scientific">Reticulibacter mediterranei</name>
    <dbReference type="NCBI Taxonomy" id="2778369"/>
    <lineage>
        <taxon>Bacteria</taxon>
        <taxon>Bacillati</taxon>
        <taxon>Chloroflexota</taxon>
        <taxon>Ktedonobacteria</taxon>
        <taxon>Ktedonobacterales</taxon>
        <taxon>Reticulibacteraceae</taxon>
        <taxon>Reticulibacter</taxon>
    </lineage>
</organism>
<dbReference type="GO" id="GO:0006310">
    <property type="term" value="P:DNA recombination"/>
    <property type="evidence" value="ECO:0007669"/>
    <property type="project" value="UniProtKB-KW"/>
</dbReference>
<dbReference type="Proteomes" id="UP000597444">
    <property type="component" value="Unassembled WGS sequence"/>
</dbReference>
<accession>A0A8J3IXD0</accession>
<keyword evidence="6" id="KW-1185">Reference proteome</keyword>
<dbReference type="AlphaFoldDB" id="A0A8J3IXD0"/>
<reference evidence="5" key="1">
    <citation type="submission" date="2020-10" db="EMBL/GenBank/DDBJ databases">
        <title>Taxonomic study of unclassified bacteria belonging to the class Ktedonobacteria.</title>
        <authorList>
            <person name="Yabe S."/>
            <person name="Wang C.M."/>
            <person name="Zheng Y."/>
            <person name="Sakai Y."/>
            <person name="Cavaletti L."/>
            <person name="Monciardini P."/>
            <person name="Donadio S."/>
        </authorList>
    </citation>
    <scope>NUCLEOTIDE SEQUENCE</scope>
    <source>
        <strain evidence="5">ID150040</strain>
    </source>
</reference>
<proteinExistence type="predicted"/>
<keyword evidence="1" id="KW-0815">Transposition</keyword>
<gene>
    <name evidence="5" type="ORF">KSF_102760</name>
</gene>
<protein>
    <recommendedName>
        <fullName evidence="4">DDE domain-containing protein</fullName>
    </recommendedName>
</protein>
<comment type="caution">
    <text evidence="5">The sequence shown here is derived from an EMBL/GenBank/DDBJ whole genome shotgun (WGS) entry which is preliminary data.</text>
</comment>
<dbReference type="EMBL" id="BNJK01000002">
    <property type="protein sequence ID" value="GHP00229.1"/>
    <property type="molecule type" value="Genomic_DNA"/>
</dbReference>
<dbReference type="PANTHER" id="PTHR35528">
    <property type="entry name" value="BLL1675 PROTEIN"/>
    <property type="match status" value="1"/>
</dbReference>
<sequence>MYLYRAVDSQGNTLDFFFSPTRDAQAAKHFFLKMLAASHANVSRVINVDKHAAYPKAFAELKAEGHLPENCELRQVKYLNNVIEQDHRFIKCLTKPGMGFFSDLTAWRTLQGFETMNMMRKGQVQGVAKGNISGQITFIASLFGVAV</sequence>
<evidence type="ECO:0000259" key="4">
    <source>
        <dbReference type="Pfam" id="PF13610"/>
    </source>
</evidence>
<dbReference type="PANTHER" id="PTHR35528:SF3">
    <property type="entry name" value="BLL1675 PROTEIN"/>
    <property type="match status" value="1"/>
</dbReference>
<evidence type="ECO:0000256" key="3">
    <source>
        <dbReference type="ARBA" id="ARBA00023172"/>
    </source>
</evidence>
<evidence type="ECO:0000313" key="5">
    <source>
        <dbReference type="EMBL" id="GHP00229.1"/>
    </source>
</evidence>
<evidence type="ECO:0000313" key="6">
    <source>
        <dbReference type="Proteomes" id="UP000597444"/>
    </source>
</evidence>
<dbReference type="GO" id="GO:0003677">
    <property type="term" value="F:DNA binding"/>
    <property type="evidence" value="ECO:0007669"/>
    <property type="project" value="UniProtKB-KW"/>
</dbReference>
<dbReference type="Pfam" id="PF13610">
    <property type="entry name" value="DDE_Tnp_IS240"/>
    <property type="match status" value="1"/>
</dbReference>
<evidence type="ECO:0000256" key="2">
    <source>
        <dbReference type="ARBA" id="ARBA00023125"/>
    </source>
</evidence>